<dbReference type="PANTHER" id="PTHR20208:SF10">
    <property type="entry name" value="STRUCTURE-SPECIFIC ENDONUCLEASE SUBUNIT SLX1"/>
    <property type="match status" value="1"/>
</dbReference>
<feature type="region of interest" description="Disordered" evidence="1">
    <location>
        <begin position="1"/>
        <end position="20"/>
    </location>
</feature>
<gene>
    <name evidence="2" type="ORF">HHK36_016042</name>
</gene>
<accession>A0A834Z030</accession>
<protein>
    <submittedName>
        <fullName evidence="2">Uncharacterized protein</fullName>
    </submittedName>
</protein>
<dbReference type="Proteomes" id="UP000655225">
    <property type="component" value="Unassembled WGS sequence"/>
</dbReference>
<dbReference type="GO" id="GO:0017108">
    <property type="term" value="F:5'-flap endonuclease activity"/>
    <property type="evidence" value="ECO:0007669"/>
    <property type="project" value="TreeGrafter"/>
</dbReference>
<feature type="compositionally biased region" description="Polar residues" evidence="1">
    <location>
        <begin position="287"/>
        <end position="297"/>
    </location>
</feature>
<dbReference type="OrthoDB" id="24645at2759"/>
<dbReference type="AlphaFoldDB" id="A0A834Z030"/>
<evidence type="ECO:0000313" key="2">
    <source>
        <dbReference type="EMBL" id="KAF8397135.1"/>
    </source>
</evidence>
<feature type="compositionally biased region" description="Basic and acidic residues" evidence="1">
    <location>
        <begin position="1"/>
        <end position="12"/>
    </location>
</feature>
<dbReference type="GO" id="GO:0000724">
    <property type="term" value="P:double-strand break repair via homologous recombination"/>
    <property type="evidence" value="ECO:0007669"/>
    <property type="project" value="TreeGrafter"/>
</dbReference>
<evidence type="ECO:0000313" key="3">
    <source>
        <dbReference type="Proteomes" id="UP000655225"/>
    </source>
</evidence>
<proteinExistence type="predicted"/>
<comment type="caution">
    <text evidence="2">The sequence shown here is derived from an EMBL/GenBank/DDBJ whole genome shotgun (WGS) entry which is preliminary data.</text>
</comment>
<sequence length="356" mass="40223">MRKRKERTERSKTLMSEGSTGHEIREEEKGFFACYLLCSLSPRHKGHTYIGDNFLHPLLSAGDVLCLFMDQTIPLVGYLLNGPCVFEWAWQHPTVSLAVRKAAASLKPLSGIAKKMQLAYTMLTLPAWQSLNLTLNFFSTKYTKHSAGCPSLPKQMKVQVCPMEELPCYTECGQTSYENDDDCDDENDDDVGHLKERFTDASDYGIAKYSYSFEKTAHERSGWIEDDGFRHPSEPLTPRREEYHRLTPREEDHRLPSHLVDLLTRTPSSSIIGSLNTVETVEESNGKLGQSMEQQLPTPKAGDNDQPPMNILLSPEVEVINVFDPSASDCLIRYCRKKKRASSVCPEIIDLTKSPI</sequence>
<organism evidence="2 3">
    <name type="scientific">Tetracentron sinense</name>
    <name type="common">Spur-leaf</name>
    <dbReference type="NCBI Taxonomy" id="13715"/>
    <lineage>
        <taxon>Eukaryota</taxon>
        <taxon>Viridiplantae</taxon>
        <taxon>Streptophyta</taxon>
        <taxon>Embryophyta</taxon>
        <taxon>Tracheophyta</taxon>
        <taxon>Spermatophyta</taxon>
        <taxon>Magnoliopsida</taxon>
        <taxon>Trochodendrales</taxon>
        <taxon>Trochodendraceae</taxon>
        <taxon>Tetracentron</taxon>
    </lineage>
</organism>
<name>A0A834Z030_TETSI</name>
<reference evidence="2 3" key="1">
    <citation type="submission" date="2020-04" db="EMBL/GenBank/DDBJ databases">
        <title>Plant Genome Project.</title>
        <authorList>
            <person name="Zhang R.-G."/>
        </authorList>
    </citation>
    <scope>NUCLEOTIDE SEQUENCE [LARGE SCALE GENOMIC DNA]</scope>
    <source>
        <strain evidence="2">YNK0</strain>
        <tissue evidence="2">Leaf</tissue>
    </source>
</reference>
<dbReference type="GO" id="GO:0033557">
    <property type="term" value="C:Slx1-Slx4 complex"/>
    <property type="evidence" value="ECO:0007669"/>
    <property type="project" value="TreeGrafter"/>
</dbReference>
<dbReference type="InterPro" id="IPR050381">
    <property type="entry name" value="SLX1_endonuclease"/>
</dbReference>
<dbReference type="GO" id="GO:0008821">
    <property type="term" value="F:crossover junction DNA endonuclease activity"/>
    <property type="evidence" value="ECO:0007669"/>
    <property type="project" value="TreeGrafter"/>
</dbReference>
<keyword evidence="3" id="KW-1185">Reference proteome</keyword>
<dbReference type="OMA" id="HERSGWI"/>
<dbReference type="PANTHER" id="PTHR20208">
    <property type="entry name" value="STRUCTURE-SPECIFIC ENDONUCLEASE SUBUNIT SLX1"/>
    <property type="match status" value="1"/>
</dbReference>
<dbReference type="EMBL" id="JABCRI010000011">
    <property type="protein sequence ID" value="KAF8397135.1"/>
    <property type="molecule type" value="Genomic_DNA"/>
</dbReference>
<feature type="region of interest" description="Disordered" evidence="1">
    <location>
        <begin position="283"/>
        <end position="306"/>
    </location>
</feature>
<evidence type="ECO:0000256" key="1">
    <source>
        <dbReference type="SAM" id="MobiDB-lite"/>
    </source>
</evidence>